<dbReference type="RefSeq" id="WP_267926841.1">
    <property type="nucleotide sequence ID" value="NZ_AP024233.1"/>
</dbReference>
<dbReference type="Pfam" id="PF02386">
    <property type="entry name" value="TrkH"/>
    <property type="match status" value="1"/>
</dbReference>
<feature type="binding site" evidence="12">
    <location>
        <position position="109"/>
    </location>
    <ligand>
        <name>K(+)</name>
        <dbReference type="ChEBI" id="CHEBI:29103"/>
    </ligand>
</feature>
<feature type="transmembrane region" description="Helical" evidence="13">
    <location>
        <begin position="134"/>
        <end position="159"/>
    </location>
</feature>
<evidence type="ECO:0000256" key="1">
    <source>
        <dbReference type="ARBA" id="ARBA00004429"/>
    </source>
</evidence>
<evidence type="ECO:0000256" key="3">
    <source>
        <dbReference type="ARBA" id="ARBA00022448"/>
    </source>
</evidence>
<keyword evidence="12" id="KW-0479">Metal-binding</keyword>
<feature type="transmembrane region" description="Helical" evidence="13">
    <location>
        <begin position="331"/>
        <end position="359"/>
    </location>
</feature>
<dbReference type="InterPro" id="IPR004772">
    <property type="entry name" value="TrkH"/>
</dbReference>
<gene>
    <name evidence="14" type="ORF">GF1_24810</name>
</gene>
<keyword evidence="9 13" id="KW-1133">Transmembrane helix</keyword>
<dbReference type="GO" id="GO:0015379">
    <property type="term" value="F:potassium:chloride symporter activity"/>
    <property type="evidence" value="ECO:0007669"/>
    <property type="project" value="InterPro"/>
</dbReference>
<keyword evidence="6" id="KW-0633">Potassium transport</keyword>
<name>A0A915XJB1_9BACT</name>
<feature type="binding site" evidence="12">
    <location>
        <position position="315"/>
    </location>
    <ligand>
        <name>K(+)</name>
        <dbReference type="ChEBI" id="CHEBI:29103"/>
    </ligand>
</feature>
<evidence type="ECO:0000256" key="13">
    <source>
        <dbReference type="SAM" id="Phobius"/>
    </source>
</evidence>
<dbReference type="PANTHER" id="PTHR32024:SF2">
    <property type="entry name" value="TRK SYSTEM POTASSIUM UPTAKE PROTEIN TRKG-RELATED"/>
    <property type="match status" value="1"/>
</dbReference>
<dbReference type="PANTHER" id="PTHR32024">
    <property type="entry name" value="TRK SYSTEM POTASSIUM UPTAKE PROTEIN TRKG-RELATED"/>
    <property type="match status" value="1"/>
</dbReference>
<keyword evidence="8 12" id="KW-0630">Potassium</keyword>
<evidence type="ECO:0000256" key="6">
    <source>
        <dbReference type="ARBA" id="ARBA00022538"/>
    </source>
</evidence>
<evidence type="ECO:0000256" key="11">
    <source>
        <dbReference type="ARBA" id="ARBA00023136"/>
    </source>
</evidence>
<dbReference type="Proteomes" id="UP001063350">
    <property type="component" value="Chromosome"/>
</dbReference>
<feature type="binding site" evidence="12">
    <location>
        <position position="218"/>
    </location>
    <ligand>
        <name>K(+)</name>
        <dbReference type="ChEBI" id="CHEBI:29103"/>
    </ligand>
</feature>
<keyword evidence="15" id="KW-1185">Reference proteome</keyword>
<dbReference type="NCBIfam" id="TIGR00933">
    <property type="entry name" value="2a38"/>
    <property type="match status" value="1"/>
</dbReference>
<evidence type="ECO:0000256" key="9">
    <source>
        <dbReference type="ARBA" id="ARBA00022989"/>
    </source>
</evidence>
<keyword evidence="7 13" id="KW-0812">Transmembrane</keyword>
<feature type="transmembrane region" description="Helical" evidence="13">
    <location>
        <begin position="454"/>
        <end position="479"/>
    </location>
</feature>
<comment type="similarity">
    <text evidence="2">Belongs to the TrkH potassium transport family.</text>
</comment>
<keyword evidence="11 13" id="KW-0472">Membrane</keyword>
<dbReference type="KEGG" id="ddu:GF1_24810"/>
<feature type="transmembrane region" description="Helical" evidence="13">
    <location>
        <begin position="12"/>
        <end position="31"/>
    </location>
</feature>
<feature type="binding site" evidence="12">
    <location>
        <position position="431"/>
    </location>
    <ligand>
        <name>K(+)</name>
        <dbReference type="ChEBI" id="CHEBI:29103"/>
    </ligand>
</feature>
<accession>A0A915XJB1</accession>
<dbReference type="InterPro" id="IPR003445">
    <property type="entry name" value="Cat_transpt"/>
</dbReference>
<dbReference type="GO" id="GO:0046872">
    <property type="term" value="F:metal ion binding"/>
    <property type="evidence" value="ECO:0007669"/>
    <property type="project" value="UniProtKB-KW"/>
</dbReference>
<comment type="subcellular location">
    <subcellularLocation>
        <location evidence="1">Cell inner membrane</location>
        <topology evidence="1">Multi-pass membrane protein</topology>
    </subcellularLocation>
</comment>
<evidence type="ECO:0000256" key="8">
    <source>
        <dbReference type="ARBA" id="ARBA00022958"/>
    </source>
</evidence>
<feature type="binding site" evidence="12">
    <location>
        <position position="110"/>
    </location>
    <ligand>
        <name>K(+)</name>
        <dbReference type="ChEBI" id="CHEBI:29103"/>
    </ligand>
</feature>
<evidence type="ECO:0000256" key="10">
    <source>
        <dbReference type="ARBA" id="ARBA00023065"/>
    </source>
</evidence>
<evidence type="ECO:0000256" key="7">
    <source>
        <dbReference type="ARBA" id="ARBA00022692"/>
    </source>
</evidence>
<keyword evidence="5" id="KW-0997">Cell inner membrane</keyword>
<evidence type="ECO:0000256" key="5">
    <source>
        <dbReference type="ARBA" id="ARBA00022519"/>
    </source>
</evidence>
<keyword evidence="4" id="KW-1003">Cell membrane</keyword>
<protein>
    <submittedName>
        <fullName evidence="14">Trk system potassium transporter TrkH</fullName>
    </submittedName>
</protein>
<feature type="transmembrane region" description="Helical" evidence="13">
    <location>
        <begin position="69"/>
        <end position="89"/>
    </location>
</feature>
<feature type="transmembrane region" description="Helical" evidence="13">
    <location>
        <begin position="180"/>
        <end position="202"/>
    </location>
</feature>
<feature type="transmembrane region" description="Helical" evidence="13">
    <location>
        <begin position="37"/>
        <end position="57"/>
    </location>
</feature>
<dbReference type="EMBL" id="AP024233">
    <property type="protein sequence ID" value="BCO10105.1"/>
    <property type="molecule type" value="Genomic_DNA"/>
</dbReference>
<evidence type="ECO:0000256" key="4">
    <source>
        <dbReference type="ARBA" id="ARBA00022475"/>
    </source>
</evidence>
<reference evidence="14" key="1">
    <citation type="submission" date="2020-12" db="EMBL/GenBank/DDBJ databases">
        <title>Desulfobium dissulfuricans gen. nov., sp. nov., a novel mesophilic, sulfate-reducing bacterium isolated from a deep-sea hydrothermal vent.</title>
        <authorList>
            <person name="Hashimoto Y."/>
            <person name="Tame A."/>
            <person name="Sawayama S."/>
            <person name="Miyazaki J."/>
            <person name="Takai K."/>
            <person name="Nakagawa S."/>
        </authorList>
    </citation>
    <scope>NUCLEOTIDE SEQUENCE</scope>
    <source>
        <strain evidence="14">GF1</strain>
    </source>
</reference>
<evidence type="ECO:0000313" key="14">
    <source>
        <dbReference type="EMBL" id="BCO10105.1"/>
    </source>
</evidence>
<dbReference type="AlphaFoldDB" id="A0A915XJB1"/>
<evidence type="ECO:0000313" key="15">
    <source>
        <dbReference type="Proteomes" id="UP001063350"/>
    </source>
</evidence>
<evidence type="ECO:0000256" key="2">
    <source>
        <dbReference type="ARBA" id="ARBA00009137"/>
    </source>
</evidence>
<feature type="binding site" evidence="12">
    <location>
        <position position="314"/>
    </location>
    <ligand>
        <name>K(+)</name>
        <dbReference type="ChEBI" id="CHEBI:29103"/>
    </ligand>
</feature>
<organism evidence="14 15">
    <name type="scientific">Desulfolithobacter dissulfuricans</name>
    <dbReference type="NCBI Taxonomy" id="2795293"/>
    <lineage>
        <taxon>Bacteria</taxon>
        <taxon>Pseudomonadati</taxon>
        <taxon>Thermodesulfobacteriota</taxon>
        <taxon>Desulfobulbia</taxon>
        <taxon>Desulfobulbales</taxon>
        <taxon>Desulfobulbaceae</taxon>
        <taxon>Desulfolithobacter</taxon>
    </lineage>
</organism>
<dbReference type="GO" id="GO:0005886">
    <property type="term" value="C:plasma membrane"/>
    <property type="evidence" value="ECO:0007669"/>
    <property type="project" value="UniProtKB-SubCell"/>
</dbReference>
<feature type="transmembrane region" description="Helical" evidence="13">
    <location>
        <begin position="270"/>
        <end position="291"/>
    </location>
</feature>
<proteinExistence type="inferred from homology"/>
<sequence length="497" mass="54779">MRIGGVLNLLGKLLIILSLMLLTPVPFSIYYQDGMMATFLACSGLGLVAGTILVAIFLPEKELGYKDGFAIVAFSWLALALLGALPYHISGHVGSFIDAFFESMSGFTTTGSTILSDIEILPKSLLFWRTMTHWLGGMGIIVLTLAILPLLGIGGMQLFQAEVPGPTKDRLAPRIQDTARILWSVYLLMTVMETVLLMLGGVDFFNALTHSFATLATGGFSNHNASIAQYQSLYIQSVIILFMFLAGANFSLHFLVLRGDFKAYWKNEEFRLYLSIILIATLLIFTVNHFSGLYVEAGRNLRDVLFQVVSIMTTTGFGTADFDTWPPFSRIMLVTLMFVGGCAGSTGGGIKVVRFLLFFKYARSQLHKLVHPRQVETIKLGNTRVPQDVMIAILSFFAIYLAVFLIASLIITALGVDIITGPSAVIATLNNIGPGLHLVGPTQNFGHLPGLAKLVLIFCMLAGRLELYTIAILLTPCYWEMTRRPKLRWQKRTTEHK</sequence>
<feature type="transmembrane region" description="Helical" evidence="13">
    <location>
        <begin position="389"/>
        <end position="414"/>
    </location>
</feature>
<keyword evidence="3" id="KW-0813">Transport</keyword>
<dbReference type="PIRSF" id="PIRSF006247">
    <property type="entry name" value="TrkH"/>
    <property type="match status" value="1"/>
</dbReference>
<feature type="transmembrane region" description="Helical" evidence="13">
    <location>
        <begin position="233"/>
        <end position="258"/>
    </location>
</feature>
<evidence type="ECO:0000256" key="12">
    <source>
        <dbReference type="PIRSR" id="PIRSR006247-1"/>
    </source>
</evidence>
<keyword evidence="10" id="KW-0406">Ion transport</keyword>